<dbReference type="InterPro" id="IPR029056">
    <property type="entry name" value="Ribokinase-like"/>
</dbReference>
<evidence type="ECO:0000256" key="3">
    <source>
        <dbReference type="ARBA" id="ARBA00022741"/>
    </source>
</evidence>
<sequence length="316" mass="33082">MPLIATLTLNPAMDLSVSTARVTSTEKLRCSLPRHDPGGGGINVARVVKTLGGKAVAIYPAGGPFGDLLQRSLDETGLVHRPVSIAGDTRESFTVDELESGLQYRFVLPGPTLSAQELQRCLDGLAALRPAPLFVVLSGSFPPGVGLDFYDELLALTRRIGSRLVVDLSGEPLRYAARQGGTYLMKPSLDELSTLMGGAVTSETEQEQALRNLIAQGCAEMIVLSLGAEGALFASADALERLPSPDVPVISAVGAGDSMLGAIVLALAEGRTLQDAVRRGIAAGAATVMRPGTELCHREDVQRLLQTSESAPSRAG</sequence>
<dbReference type="Gene3D" id="3.40.1190.20">
    <property type="match status" value="1"/>
</dbReference>
<evidence type="ECO:0000256" key="4">
    <source>
        <dbReference type="ARBA" id="ARBA00022777"/>
    </source>
</evidence>
<gene>
    <name evidence="8" type="ORF">UIB01_09210</name>
</gene>
<dbReference type="PROSITE" id="PS00583">
    <property type="entry name" value="PFKB_KINASES_1"/>
    <property type="match status" value="1"/>
</dbReference>
<feature type="domain" description="Carbohydrate kinase PfkB" evidence="7">
    <location>
        <begin position="16"/>
        <end position="296"/>
    </location>
</feature>
<dbReference type="KEGG" id="pstu:UIB01_09210"/>
<evidence type="ECO:0000256" key="6">
    <source>
        <dbReference type="PIRNR" id="PIRNR000535"/>
    </source>
</evidence>
<comment type="similarity">
    <text evidence="1 6">Belongs to the carbohydrate kinase PfkB family.</text>
</comment>
<dbReference type="EMBL" id="CP007509">
    <property type="protein sequence ID" value="AHY42655.1"/>
    <property type="molecule type" value="Genomic_DNA"/>
</dbReference>
<protein>
    <recommendedName>
        <fullName evidence="6">Phosphofructokinase</fullName>
    </recommendedName>
</protein>
<dbReference type="PANTHER" id="PTHR46566">
    <property type="entry name" value="1-PHOSPHOFRUCTOKINASE-RELATED"/>
    <property type="match status" value="1"/>
</dbReference>
<evidence type="ECO:0000313" key="9">
    <source>
        <dbReference type="Proteomes" id="UP000025238"/>
    </source>
</evidence>
<evidence type="ECO:0000313" key="8">
    <source>
        <dbReference type="EMBL" id="AHY42655.1"/>
    </source>
</evidence>
<accession>A0A023WSJ1</accession>
<dbReference type="NCBIfam" id="TIGR03168">
    <property type="entry name" value="1-PFK"/>
    <property type="match status" value="1"/>
</dbReference>
<dbReference type="CDD" id="cd01164">
    <property type="entry name" value="FruK_PfkB_like"/>
    <property type="match status" value="1"/>
</dbReference>
<dbReference type="GO" id="GO:0005829">
    <property type="term" value="C:cytosol"/>
    <property type="evidence" value="ECO:0007669"/>
    <property type="project" value="TreeGrafter"/>
</dbReference>
<evidence type="ECO:0000256" key="2">
    <source>
        <dbReference type="ARBA" id="ARBA00022679"/>
    </source>
</evidence>
<dbReference type="Proteomes" id="UP000025238">
    <property type="component" value="Chromosome"/>
</dbReference>
<dbReference type="PATRIC" id="fig|316.97.peg.1845"/>
<evidence type="ECO:0000259" key="7">
    <source>
        <dbReference type="Pfam" id="PF00294"/>
    </source>
</evidence>
<proteinExistence type="inferred from homology"/>
<dbReference type="FunFam" id="3.40.1190.20:FF:000001">
    <property type="entry name" value="Phosphofructokinase"/>
    <property type="match status" value="1"/>
</dbReference>
<dbReference type="Pfam" id="PF00294">
    <property type="entry name" value="PfkB"/>
    <property type="match status" value="1"/>
</dbReference>
<dbReference type="OrthoDB" id="9801219at2"/>
<dbReference type="InterPro" id="IPR002173">
    <property type="entry name" value="Carboh/pur_kinase_PfkB_CS"/>
</dbReference>
<organism evidence="8 9">
    <name type="scientific">Stutzerimonas stutzeri</name>
    <name type="common">Pseudomonas stutzeri</name>
    <dbReference type="NCBI Taxonomy" id="316"/>
    <lineage>
        <taxon>Bacteria</taxon>
        <taxon>Pseudomonadati</taxon>
        <taxon>Pseudomonadota</taxon>
        <taxon>Gammaproteobacteria</taxon>
        <taxon>Pseudomonadales</taxon>
        <taxon>Pseudomonadaceae</taxon>
        <taxon>Stutzerimonas</taxon>
    </lineage>
</organism>
<dbReference type="InterPro" id="IPR017583">
    <property type="entry name" value="Tagatose/fructose_Pkinase"/>
</dbReference>
<dbReference type="GO" id="GO:0005524">
    <property type="term" value="F:ATP binding"/>
    <property type="evidence" value="ECO:0007669"/>
    <property type="project" value="UniProtKB-KW"/>
</dbReference>
<dbReference type="PANTHER" id="PTHR46566:SF2">
    <property type="entry name" value="ATP-DEPENDENT 6-PHOSPHOFRUCTOKINASE ISOZYME 2"/>
    <property type="match status" value="1"/>
</dbReference>
<keyword evidence="3" id="KW-0547">Nucleotide-binding</keyword>
<dbReference type="PIRSF" id="PIRSF000535">
    <property type="entry name" value="1PFK/6PFK/LacC"/>
    <property type="match status" value="1"/>
</dbReference>
<keyword evidence="4 8" id="KW-0418">Kinase</keyword>
<evidence type="ECO:0000256" key="1">
    <source>
        <dbReference type="ARBA" id="ARBA00010688"/>
    </source>
</evidence>
<dbReference type="GO" id="GO:0003872">
    <property type="term" value="F:6-phosphofructokinase activity"/>
    <property type="evidence" value="ECO:0007669"/>
    <property type="project" value="TreeGrafter"/>
</dbReference>
<dbReference type="InterPro" id="IPR011611">
    <property type="entry name" value="PfkB_dom"/>
</dbReference>
<dbReference type="AlphaFoldDB" id="A0A023WSJ1"/>
<dbReference type="SUPFAM" id="SSF53613">
    <property type="entry name" value="Ribokinase-like"/>
    <property type="match status" value="1"/>
</dbReference>
<keyword evidence="5" id="KW-0067">ATP-binding</keyword>
<keyword evidence="2 6" id="KW-0808">Transferase</keyword>
<reference evidence="8 9" key="1">
    <citation type="submission" date="2014-03" db="EMBL/GenBank/DDBJ databases">
        <title>Complete genome sequence of Pseudomonas stutzeri 19SMN4.</title>
        <authorList>
            <person name="Brunet-Galmes I."/>
            <person name="Nogales B."/>
            <person name="Busquets A."/>
            <person name="Pena A."/>
            <person name="Gomila M."/>
            <person name="Garcia-Valdes E."/>
            <person name="Lalucat J."/>
            <person name="Bennasar A."/>
            <person name="Bosch R."/>
        </authorList>
    </citation>
    <scope>NUCLEOTIDE SEQUENCE [LARGE SCALE GENOMIC DNA]</scope>
    <source>
        <strain evidence="8 9">19SMN4</strain>
    </source>
</reference>
<evidence type="ECO:0000256" key="5">
    <source>
        <dbReference type="ARBA" id="ARBA00022840"/>
    </source>
</evidence>
<name>A0A023WSJ1_STUST</name>